<keyword evidence="1" id="KW-0732">Signal</keyword>
<dbReference type="AlphaFoldDB" id="A0A918JZK7"/>
<gene>
    <name evidence="2" type="ORF">GCM10007384_36110</name>
</gene>
<comment type="caution">
    <text evidence="2">The sequence shown here is derived from an EMBL/GenBank/DDBJ whole genome shotgun (WGS) entry which is preliminary data.</text>
</comment>
<proteinExistence type="predicted"/>
<protein>
    <recommendedName>
        <fullName evidence="4">Lipoprotein</fullName>
    </recommendedName>
</protein>
<dbReference type="Proteomes" id="UP000601108">
    <property type="component" value="Unassembled WGS sequence"/>
</dbReference>
<evidence type="ECO:0000313" key="2">
    <source>
        <dbReference type="EMBL" id="GGX31971.1"/>
    </source>
</evidence>
<keyword evidence="3" id="KW-1185">Reference proteome</keyword>
<accession>A0A918JZK7</accession>
<reference evidence="2 3" key="1">
    <citation type="journal article" date="2014" name="Int. J. Syst. Evol. Microbiol.">
        <title>Complete genome sequence of Corynebacterium casei LMG S-19264T (=DSM 44701T), isolated from a smear-ripened cheese.</title>
        <authorList>
            <consortium name="US DOE Joint Genome Institute (JGI-PGF)"/>
            <person name="Walter F."/>
            <person name="Albersmeier A."/>
            <person name="Kalinowski J."/>
            <person name="Ruckert C."/>
        </authorList>
    </citation>
    <scope>NUCLEOTIDE SEQUENCE [LARGE SCALE GENOMIC DNA]</scope>
    <source>
        <strain evidence="2 3">KCTC 12285</strain>
    </source>
</reference>
<evidence type="ECO:0000313" key="3">
    <source>
        <dbReference type="Proteomes" id="UP000601108"/>
    </source>
</evidence>
<feature type="chain" id="PRO_5036942250" description="Lipoprotein" evidence="1">
    <location>
        <begin position="25"/>
        <end position="166"/>
    </location>
</feature>
<evidence type="ECO:0008006" key="4">
    <source>
        <dbReference type="Google" id="ProtNLM"/>
    </source>
</evidence>
<feature type="signal peptide" evidence="1">
    <location>
        <begin position="1"/>
        <end position="24"/>
    </location>
</feature>
<dbReference type="RefSeq" id="WP_027413507.1">
    <property type="nucleotide sequence ID" value="NZ_BMWS01000033.1"/>
</dbReference>
<sequence length="166" mass="19245">MIILNRVYKSASLLFVLITCTQCAGSQQIDKKNPVEIKEAYFQRWISGVEGGGSGLMVYIEINENTDVQLEHAYFKGKKIKLDHKASELEYVGHYSVVSKRPELIMSDNPKEEFKNKLPDVEEKIPFKLKENECMISYIKNGKKGFFKLDNIVEKEMEAYPMQRRQ</sequence>
<name>A0A918JZK7_9FLAO</name>
<dbReference type="EMBL" id="BMWS01000033">
    <property type="protein sequence ID" value="GGX31971.1"/>
    <property type="molecule type" value="Genomic_DNA"/>
</dbReference>
<evidence type="ECO:0000256" key="1">
    <source>
        <dbReference type="SAM" id="SignalP"/>
    </source>
</evidence>
<organism evidence="2 3">
    <name type="scientific">Aquimarina muelleri</name>
    <dbReference type="NCBI Taxonomy" id="279356"/>
    <lineage>
        <taxon>Bacteria</taxon>
        <taxon>Pseudomonadati</taxon>
        <taxon>Bacteroidota</taxon>
        <taxon>Flavobacteriia</taxon>
        <taxon>Flavobacteriales</taxon>
        <taxon>Flavobacteriaceae</taxon>
        <taxon>Aquimarina</taxon>
    </lineage>
</organism>